<dbReference type="AlphaFoldDB" id="A0A9X3SAA2"/>
<dbReference type="Pfam" id="PF05258">
    <property type="entry name" value="DciA"/>
    <property type="match status" value="1"/>
</dbReference>
<sequence>MRRRRSPRPISFALDVVGDRLEPATLLAKIQRHWPAVAGAFANTCEPRYERDGELVVACDSSVQANELQLMSELVVERLNAALGQPAITRLKAQANRS</sequence>
<accession>A0A9X3SAA2</accession>
<dbReference type="PANTHER" id="PTHR36456:SF1">
    <property type="entry name" value="UPF0232 PROTEIN SCO3875"/>
    <property type="match status" value="1"/>
</dbReference>
<keyword evidence="2" id="KW-1185">Reference proteome</keyword>
<dbReference type="EMBL" id="JAPDDP010000071">
    <property type="protein sequence ID" value="MDA0184249.1"/>
    <property type="molecule type" value="Genomic_DNA"/>
</dbReference>
<dbReference type="RefSeq" id="WP_270028678.1">
    <property type="nucleotide sequence ID" value="NZ_JAPDDP010000071.1"/>
</dbReference>
<protein>
    <submittedName>
        <fullName evidence="1">DUF721 domain-containing protein</fullName>
    </submittedName>
</protein>
<name>A0A9X3SAA2_9ACTN</name>
<proteinExistence type="predicted"/>
<dbReference type="PANTHER" id="PTHR36456">
    <property type="entry name" value="UPF0232 PROTEIN SCO3875"/>
    <property type="match status" value="1"/>
</dbReference>
<comment type="caution">
    <text evidence="1">The sequence shown here is derived from an EMBL/GenBank/DDBJ whole genome shotgun (WGS) entry which is preliminary data.</text>
</comment>
<reference evidence="1" key="1">
    <citation type="submission" date="2022-10" db="EMBL/GenBank/DDBJ databases">
        <title>The WGS of Solirubrobacter phytolaccae KCTC 29190.</title>
        <authorList>
            <person name="Jiang Z."/>
        </authorList>
    </citation>
    <scope>NUCLEOTIDE SEQUENCE</scope>
    <source>
        <strain evidence="1">KCTC 29190</strain>
    </source>
</reference>
<organism evidence="1 2">
    <name type="scientific">Solirubrobacter phytolaccae</name>
    <dbReference type="NCBI Taxonomy" id="1404360"/>
    <lineage>
        <taxon>Bacteria</taxon>
        <taxon>Bacillati</taxon>
        <taxon>Actinomycetota</taxon>
        <taxon>Thermoleophilia</taxon>
        <taxon>Solirubrobacterales</taxon>
        <taxon>Solirubrobacteraceae</taxon>
        <taxon>Solirubrobacter</taxon>
    </lineage>
</organism>
<dbReference type="InterPro" id="IPR007922">
    <property type="entry name" value="DciA-like"/>
</dbReference>
<gene>
    <name evidence="1" type="ORF">OJ997_28325</name>
</gene>
<evidence type="ECO:0000313" key="2">
    <source>
        <dbReference type="Proteomes" id="UP001147653"/>
    </source>
</evidence>
<dbReference type="Proteomes" id="UP001147653">
    <property type="component" value="Unassembled WGS sequence"/>
</dbReference>
<evidence type="ECO:0000313" key="1">
    <source>
        <dbReference type="EMBL" id="MDA0184249.1"/>
    </source>
</evidence>